<keyword evidence="4 6" id="KW-0238">DNA-binding</keyword>
<keyword evidence="5 6" id="KW-0233">DNA recombination</keyword>
<dbReference type="GO" id="GO:0004803">
    <property type="term" value="F:transposase activity"/>
    <property type="evidence" value="ECO:0007669"/>
    <property type="project" value="UniProtKB-UniRule"/>
</dbReference>
<organism evidence="7 8">
    <name type="scientific">Enemella dayhoffiae</name>
    <dbReference type="NCBI Taxonomy" id="2016507"/>
    <lineage>
        <taxon>Bacteria</taxon>
        <taxon>Bacillati</taxon>
        <taxon>Actinomycetota</taxon>
        <taxon>Actinomycetes</taxon>
        <taxon>Propionibacteriales</taxon>
        <taxon>Propionibacteriaceae</taxon>
        <taxon>Enemella</taxon>
    </lineage>
</organism>
<name>A0A255H0Z4_9ACTN</name>
<dbReference type="EMBL" id="NMVQ01000016">
    <property type="protein sequence ID" value="OYO21368.1"/>
    <property type="molecule type" value="Genomic_DNA"/>
</dbReference>
<sequence length="415" mass="45743">MTAPHIVDPARLLGEALAEASPDLMRQLLQTMINALLSADADAVVGAEYGRPTPGRAAQRNGYRHRDLDTRVGTIDVAIPKLRKGTYFPEWLLERRKRAETALITVVSDCYLAGVSTPRMDKLVKTLGIDALSKSQVSRMAADLDEHVEQFRHRPLDAAGPFTFVAADALTMKVREGGRVINAVVLLATGVNSDGHREVLGMRVATTETAAAWNEFFADLVARGLAGVRLVTSDAHAGLVEAVAANLPGASWQRCRTHYSANLMSVTPKSMWPAVKAMLHSVYDQPDRPSVHAQFDRLLDYVEGRLPEVHAHLDTARADILAFTEFPKDVWTQIWSNNPTERLNREIRRRTDAVGIFPTREAIVRLVAAVLAEQTDEWAEGRRYLGLEVLARRRVNIVADKDTEIGADQPPALTA</sequence>
<keyword evidence="6" id="KW-0814">Transposable element</keyword>
<evidence type="ECO:0000256" key="3">
    <source>
        <dbReference type="ARBA" id="ARBA00022578"/>
    </source>
</evidence>
<keyword evidence="8" id="KW-1185">Reference proteome</keyword>
<dbReference type="PANTHER" id="PTHR33217:SF7">
    <property type="entry name" value="TRANSPOSASE FOR INSERTION SEQUENCE ELEMENT IS1081"/>
    <property type="match status" value="1"/>
</dbReference>
<dbReference type="NCBIfam" id="NF033543">
    <property type="entry name" value="transpos_IS256"/>
    <property type="match status" value="1"/>
</dbReference>
<evidence type="ECO:0000256" key="2">
    <source>
        <dbReference type="ARBA" id="ARBA00010961"/>
    </source>
</evidence>
<dbReference type="PANTHER" id="PTHR33217">
    <property type="entry name" value="TRANSPOSASE FOR INSERTION SEQUENCE ELEMENT IS1081"/>
    <property type="match status" value="1"/>
</dbReference>
<reference evidence="7 8" key="1">
    <citation type="submission" date="2017-07" db="EMBL/GenBank/DDBJ databases">
        <title>Draft whole genome sequences of clinical Proprionibacteriaceae strains.</title>
        <authorList>
            <person name="Bernier A.-M."/>
            <person name="Bernard K."/>
            <person name="Domingo M.-C."/>
        </authorList>
    </citation>
    <scope>NUCLEOTIDE SEQUENCE [LARGE SCALE GENOMIC DNA]</scope>
    <source>
        <strain evidence="7 8">NML 130396</strain>
    </source>
</reference>
<comment type="similarity">
    <text evidence="2 6">Belongs to the transposase mutator family.</text>
</comment>
<dbReference type="Proteomes" id="UP000216311">
    <property type="component" value="Unassembled WGS sequence"/>
</dbReference>
<evidence type="ECO:0000313" key="7">
    <source>
        <dbReference type="EMBL" id="OYO21368.1"/>
    </source>
</evidence>
<evidence type="ECO:0000256" key="1">
    <source>
        <dbReference type="ARBA" id="ARBA00002190"/>
    </source>
</evidence>
<dbReference type="Pfam" id="PF00872">
    <property type="entry name" value="Transposase_mut"/>
    <property type="match status" value="1"/>
</dbReference>
<evidence type="ECO:0000256" key="5">
    <source>
        <dbReference type="ARBA" id="ARBA00023172"/>
    </source>
</evidence>
<gene>
    <name evidence="7" type="ORF">CGZ93_10510</name>
</gene>
<dbReference type="GO" id="GO:0006313">
    <property type="term" value="P:DNA transposition"/>
    <property type="evidence" value="ECO:0007669"/>
    <property type="project" value="UniProtKB-UniRule"/>
</dbReference>
<evidence type="ECO:0000256" key="4">
    <source>
        <dbReference type="ARBA" id="ARBA00023125"/>
    </source>
</evidence>
<dbReference type="RefSeq" id="WP_094364103.1">
    <property type="nucleotide sequence ID" value="NZ_NMVQ01000016.1"/>
</dbReference>
<dbReference type="AlphaFoldDB" id="A0A255H0Z4"/>
<proteinExistence type="inferred from homology"/>
<comment type="caution">
    <text evidence="7">The sequence shown here is derived from an EMBL/GenBank/DDBJ whole genome shotgun (WGS) entry which is preliminary data.</text>
</comment>
<evidence type="ECO:0000256" key="6">
    <source>
        <dbReference type="RuleBase" id="RU365089"/>
    </source>
</evidence>
<protein>
    <recommendedName>
        <fullName evidence="6">Mutator family transposase</fullName>
    </recommendedName>
</protein>
<dbReference type="OrthoDB" id="9793302at2"/>
<evidence type="ECO:0000313" key="8">
    <source>
        <dbReference type="Proteomes" id="UP000216311"/>
    </source>
</evidence>
<accession>A0A255H0Z4</accession>
<dbReference type="InterPro" id="IPR001207">
    <property type="entry name" value="Transposase_mutator"/>
</dbReference>
<comment type="function">
    <text evidence="1 6">Required for the transposition of the insertion element.</text>
</comment>
<keyword evidence="3 6" id="KW-0815">Transposition</keyword>
<dbReference type="GO" id="GO:0003677">
    <property type="term" value="F:DNA binding"/>
    <property type="evidence" value="ECO:0007669"/>
    <property type="project" value="UniProtKB-UniRule"/>
</dbReference>